<evidence type="ECO:0000313" key="2">
    <source>
        <dbReference type="Proteomes" id="UP001501725"/>
    </source>
</evidence>
<dbReference type="RefSeq" id="WP_345257944.1">
    <property type="nucleotide sequence ID" value="NZ_BAABGY010000016.1"/>
</dbReference>
<gene>
    <name evidence="1" type="ORF">GCM10023184_42310</name>
</gene>
<name>A0ABP8HQE3_9BACT</name>
<dbReference type="Pfam" id="PF14114">
    <property type="entry name" value="DUF4286"/>
    <property type="match status" value="1"/>
</dbReference>
<keyword evidence="2" id="KW-1185">Reference proteome</keyword>
<dbReference type="EMBL" id="BAABGY010000016">
    <property type="protein sequence ID" value="GAA4342660.1"/>
    <property type="molecule type" value="Genomic_DNA"/>
</dbReference>
<dbReference type="InterPro" id="IPR025563">
    <property type="entry name" value="DUF4286"/>
</dbReference>
<comment type="caution">
    <text evidence="1">The sequence shown here is derived from an EMBL/GenBank/DDBJ whole genome shotgun (WGS) entry which is preliminary data.</text>
</comment>
<proteinExistence type="predicted"/>
<accession>A0ABP8HQE3</accession>
<evidence type="ECO:0000313" key="1">
    <source>
        <dbReference type="EMBL" id="GAA4342660.1"/>
    </source>
</evidence>
<organism evidence="1 2">
    <name type="scientific">Flaviaesturariibacter amylovorans</name>
    <dbReference type="NCBI Taxonomy" id="1084520"/>
    <lineage>
        <taxon>Bacteria</taxon>
        <taxon>Pseudomonadati</taxon>
        <taxon>Bacteroidota</taxon>
        <taxon>Chitinophagia</taxon>
        <taxon>Chitinophagales</taxon>
        <taxon>Chitinophagaceae</taxon>
        <taxon>Flaviaestuariibacter</taxon>
    </lineage>
</organism>
<sequence>MLIYNVTSKVQADIAEAWLQWIVREHGPAIVATGCFTGFRVLRLLEQDDAEGPTFTIQYSADGTAGYERYLREFAPRFRQEGFDKWGNRFIAFRSVMEVIHAGV</sequence>
<protein>
    <submittedName>
        <fullName evidence="1">DUF4286 family protein</fullName>
    </submittedName>
</protein>
<reference evidence="2" key="1">
    <citation type="journal article" date="2019" name="Int. J. Syst. Evol. Microbiol.">
        <title>The Global Catalogue of Microorganisms (GCM) 10K type strain sequencing project: providing services to taxonomists for standard genome sequencing and annotation.</title>
        <authorList>
            <consortium name="The Broad Institute Genomics Platform"/>
            <consortium name="The Broad Institute Genome Sequencing Center for Infectious Disease"/>
            <person name="Wu L."/>
            <person name="Ma J."/>
        </authorList>
    </citation>
    <scope>NUCLEOTIDE SEQUENCE [LARGE SCALE GENOMIC DNA]</scope>
    <source>
        <strain evidence="2">JCM 17919</strain>
    </source>
</reference>
<dbReference type="Proteomes" id="UP001501725">
    <property type="component" value="Unassembled WGS sequence"/>
</dbReference>